<organism evidence="3 4">
    <name type="scientific">Paraburkholderia monticola</name>
    <dbReference type="NCBI Taxonomy" id="1399968"/>
    <lineage>
        <taxon>Bacteria</taxon>
        <taxon>Pseudomonadati</taxon>
        <taxon>Pseudomonadota</taxon>
        <taxon>Betaproteobacteria</taxon>
        <taxon>Burkholderiales</taxon>
        <taxon>Burkholderiaceae</taxon>
        <taxon>Paraburkholderia</taxon>
    </lineage>
</organism>
<reference evidence="3 4" key="1">
    <citation type="journal article" date="2015" name="Int. J. Syst. Evol. Microbiol.">
        <title>Burkholderia monticola sp. nov., isolated from mountain soil.</title>
        <authorList>
            <person name="Baek I."/>
            <person name="Seo B."/>
            <person name="Lee I."/>
            <person name="Yi H."/>
            <person name="Chun J."/>
        </authorList>
    </citation>
    <scope>NUCLEOTIDE SEQUENCE [LARGE SCALE GENOMIC DNA]</scope>
    <source>
        <strain evidence="3 4">JC2948</strain>
    </source>
</reference>
<proteinExistence type="predicted"/>
<dbReference type="InterPro" id="IPR037037">
    <property type="entry name" value="Pro_3_hydrox_C_sf"/>
</dbReference>
<dbReference type="Gene3D" id="2.60.120.330">
    <property type="entry name" value="B-lactam Antibiotic, Isopenicillin N Synthase, Chain"/>
    <property type="match status" value="1"/>
</dbReference>
<dbReference type="EMBL" id="LRBG01000031">
    <property type="protein sequence ID" value="KXU85523.1"/>
    <property type="molecule type" value="Genomic_DNA"/>
</dbReference>
<dbReference type="GO" id="GO:0016706">
    <property type="term" value="F:2-oxoglutarate-dependent dioxygenase activity"/>
    <property type="evidence" value="ECO:0007669"/>
    <property type="project" value="InterPro"/>
</dbReference>
<feature type="domain" description="L-proline 3-hydroxylase C-terminal" evidence="2">
    <location>
        <begin position="190"/>
        <end position="289"/>
    </location>
</feature>
<dbReference type="Gene3D" id="1.10.1720.10">
    <property type="entry name" value="L-proline 3-hydroxylase, C-terminal domain"/>
    <property type="match status" value="1"/>
</dbReference>
<feature type="domain" description="Aspartyl/asparaginy/proline hydroxylase" evidence="1">
    <location>
        <begin position="33"/>
        <end position="178"/>
    </location>
</feature>
<evidence type="ECO:0000313" key="3">
    <source>
        <dbReference type="EMBL" id="KXU85523.1"/>
    </source>
</evidence>
<dbReference type="STRING" id="1399968.CI15_20410"/>
<protein>
    <submittedName>
        <fullName evidence="3">Uncharacterized protein</fullName>
    </submittedName>
</protein>
<dbReference type="InterPro" id="IPR007803">
    <property type="entry name" value="Asp/Arg/Pro-Hydrxlase"/>
</dbReference>
<evidence type="ECO:0000313" key="4">
    <source>
        <dbReference type="Proteomes" id="UP000075613"/>
    </source>
</evidence>
<dbReference type="SUPFAM" id="SSF51197">
    <property type="entry name" value="Clavaminate synthase-like"/>
    <property type="match status" value="1"/>
</dbReference>
<evidence type="ECO:0000259" key="2">
    <source>
        <dbReference type="Pfam" id="PF05373"/>
    </source>
</evidence>
<gene>
    <name evidence="3" type="ORF">CI15_20410</name>
</gene>
<accession>A0A149PKD8</accession>
<dbReference type="InterPro" id="IPR027443">
    <property type="entry name" value="IPNS-like_sf"/>
</dbReference>
<dbReference type="Pfam" id="PF05373">
    <property type="entry name" value="Pro_3_hydrox_C"/>
    <property type="match status" value="1"/>
</dbReference>
<dbReference type="Proteomes" id="UP000075613">
    <property type="component" value="Unassembled WGS sequence"/>
</dbReference>
<dbReference type="AlphaFoldDB" id="A0A149PKD8"/>
<dbReference type="Pfam" id="PF05118">
    <property type="entry name" value="Asp_Arg_Hydrox"/>
    <property type="match status" value="1"/>
</dbReference>
<sequence length="298" mass="34680">MATSTRLVGRIKFDGELLKNDLKVLSELPSIKEQYDEFGSGTWINHSLYNKSGEWKDTVFTDINHPAIQTEVGAAMPYLSRIIEEYFDTDHISMARVRNLIDGLVIPHTDFLELSKEKAQYVRILIPLETCIDSYHSEEKFGVFRMRKGDIWILESTVPHSAINLTSDNRRILSLDFRYADVENPHYSLIFKDRSIHDETVEPAVVSRTPIESEDLQDYLEQLSERFHDKDDAEQILVKLSQIQLRFDSPVSDIYKNLSEVAKLTQREDLVEHCEKMRTFYIGSRAMNERFPLRKGLF</sequence>
<comment type="caution">
    <text evidence="3">The sequence shown here is derived from an EMBL/GenBank/DDBJ whole genome shotgun (WGS) entry which is preliminary data.</text>
</comment>
<name>A0A149PKD8_9BURK</name>
<dbReference type="InterPro" id="IPR008035">
    <property type="entry name" value="Pro_3_hydrox_C"/>
</dbReference>
<dbReference type="OrthoDB" id="1441538at2"/>
<dbReference type="RefSeq" id="WP_062130259.1">
    <property type="nucleotide sequence ID" value="NZ_LRBG01000031.1"/>
</dbReference>
<keyword evidence="4" id="KW-1185">Reference proteome</keyword>
<evidence type="ECO:0000259" key="1">
    <source>
        <dbReference type="Pfam" id="PF05118"/>
    </source>
</evidence>